<dbReference type="AlphaFoldDB" id="A0A6A6BTS9"/>
<dbReference type="GeneID" id="54304767"/>
<dbReference type="Proteomes" id="UP000799438">
    <property type="component" value="Unassembled WGS sequence"/>
</dbReference>
<evidence type="ECO:0000313" key="1">
    <source>
        <dbReference type="EMBL" id="KAF2147539.1"/>
    </source>
</evidence>
<dbReference type="RefSeq" id="XP_033403247.1">
    <property type="nucleotide sequence ID" value="XM_033547260.1"/>
</dbReference>
<dbReference type="EMBL" id="ML995474">
    <property type="protein sequence ID" value="KAF2147539.1"/>
    <property type="molecule type" value="Genomic_DNA"/>
</dbReference>
<sequence>MTSFSCLAGCALPPKYKRCSPVLVPRSFAPLELQWRFFGRILTGAFREGCLSRRLVLRGMLSYDEKLRTQLLTSHLHTRLVSILWTRVFSLHPVRIENRMLRAYIKYNALRSDVVDGKTMPQPDARAISIQAACGALAEHARQGTMSRVEVCTIN</sequence>
<name>A0A6A6BTS9_9PEZI</name>
<keyword evidence="2" id="KW-1185">Reference proteome</keyword>
<reference evidence="1" key="1">
    <citation type="journal article" date="2020" name="Stud. Mycol.">
        <title>101 Dothideomycetes genomes: a test case for predicting lifestyles and emergence of pathogens.</title>
        <authorList>
            <person name="Haridas S."/>
            <person name="Albert R."/>
            <person name="Binder M."/>
            <person name="Bloem J."/>
            <person name="Labutti K."/>
            <person name="Salamov A."/>
            <person name="Andreopoulos B."/>
            <person name="Baker S."/>
            <person name="Barry K."/>
            <person name="Bills G."/>
            <person name="Bluhm B."/>
            <person name="Cannon C."/>
            <person name="Castanera R."/>
            <person name="Culley D."/>
            <person name="Daum C."/>
            <person name="Ezra D."/>
            <person name="Gonzalez J."/>
            <person name="Henrissat B."/>
            <person name="Kuo A."/>
            <person name="Liang C."/>
            <person name="Lipzen A."/>
            <person name="Lutzoni F."/>
            <person name="Magnuson J."/>
            <person name="Mondo S."/>
            <person name="Nolan M."/>
            <person name="Ohm R."/>
            <person name="Pangilinan J."/>
            <person name="Park H.-J."/>
            <person name="Ramirez L."/>
            <person name="Alfaro M."/>
            <person name="Sun H."/>
            <person name="Tritt A."/>
            <person name="Yoshinaga Y."/>
            <person name="Zwiers L.-H."/>
            <person name="Turgeon B."/>
            <person name="Goodwin S."/>
            <person name="Spatafora J."/>
            <person name="Crous P."/>
            <person name="Grigoriev I."/>
        </authorList>
    </citation>
    <scope>NUCLEOTIDE SEQUENCE</scope>
    <source>
        <strain evidence="1">CBS 121167</strain>
    </source>
</reference>
<proteinExistence type="predicted"/>
<organism evidence="1 2">
    <name type="scientific">Aplosporella prunicola CBS 121167</name>
    <dbReference type="NCBI Taxonomy" id="1176127"/>
    <lineage>
        <taxon>Eukaryota</taxon>
        <taxon>Fungi</taxon>
        <taxon>Dikarya</taxon>
        <taxon>Ascomycota</taxon>
        <taxon>Pezizomycotina</taxon>
        <taxon>Dothideomycetes</taxon>
        <taxon>Dothideomycetes incertae sedis</taxon>
        <taxon>Botryosphaeriales</taxon>
        <taxon>Aplosporellaceae</taxon>
        <taxon>Aplosporella</taxon>
    </lineage>
</organism>
<protein>
    <submittedName>
        <fullName evidence="1">Uncharacterized protein</fullName>
    </submittedName>
</protein>
<accession>A0A6A6BTS9</accession>
<evidence type="ECO:0000313" key="2">
    <source>
        <dbReference type="Proteomes" id="UP000799438"/>
    </source>
</evidence>
<gene>
    <name evidence="1" type="ORF">K452DRAFT_8754</name>
</gene>